<dbReference type="PROSITE" id="PS50056">
    <property type="entry name" value="TYR_PHOSPHATASE_2"/>
    <property type="match status" value="1"/>
</dbReference>
<evidence type="ECO:0000313" key="9">
    <source>
        <dbReference type="EMBL" id="KAJ3430275.1"/>
    </source>
</evidence>
<dbReference type="EC" id="3.1.3.48" evidence="2"/>
<dbReference type="PANTHER" id="PTHR10159">
    <property type="entry name" value="DUAL SPECIFICITY PROTEIN PHOSPHATASE"/>
    <property type="match status" value="1"/>
</dbReference>
<dbReference type="AlphaFoldDB" id="A0AAV7YP89"/>
<dbReference type="PROSITE" id="PS50206">
    <property type="entry name" value="RHODANESE_3"/>
    <property type="match status" value="1"/>
</dbReference>
<dbReference type="InterPro" id="IPR000387">
    <property type="entry name" value="Tyr_Pase_dom"/>
</dbReference>
<dbReference type="Pfam" id="PF00581">
    <property type="entry name" value="Rhodanese"/>
    <property type="match status" value="1"/>
</dbReference>
<dbReference type="PANTHER" id="PTHR10159:SF519">
    <property type="entry name" value="DUAL SPECIFICITY PROTEIN PHOSPHATASE MPK3"/>
    <property type="match status" value="1"/>
</dbReference>
<gene>
    <name evidence="9" type="ORF">M0812_23277</name>
</gene>
<dbReference type="EMBL" id="JANTQA010000051">
    <property type="protein sequence ID" value="KAJ3430275.1"/>
    <property type="molecule type" value="Genomic_DNA"/>
</dbReference>
<dbReference type="GO" id="GO:0043409">
    <property type="term" value="P:negative regulation of MAPK cascade"/>
    <property type="evidence" value="ECO:0007669"/>
    <property type="project" value="TreeGrafter"/>
</dbReference>
<comment type="similarity">
    <text evidence="1">Belongs to the protein-tyrosine phosphatase family. Non-receptor class dual specificity subfamily.</text>
</comment>
<evidence type="ECO:0000256" key="2">
    <source>
        <dbReference type="ARBA" id="ARBA00013064"/>
    </source>
</evidence>
<dbReference type="SUPFAM" id="SSF52821">
    <property type="entry name" value="Rhodanese/Cell cycle control phosphatase"/>
    <property type="match status" value="1"/>
</dbReference>
<dbReference type="InterPro" id="IPR000340">
    <property type="entry name" value="Dual-sp_phosphatase_cat-dom"/>
</dbReference>
<dbReference type="InterPro" id="IPR001763">
    <property type="entry name" value="Rhodanese-like_dom"/>
</dbReference>
<dbReference type="SMART" id="SM00195">
    <property type="entry name" value="DSPc"/>
    <property type="match status" value="1"/>
</dbReference>
<reference evidence="9" key="1">
    <citation type="submission" date="2022-08" db="EMBL/GenBank/DDBJ databases">
        <title>Novel sulphate-reducing endosymbionts in the free-living metamonad Anaeramoeba.</title>
        <authorList>
            <person name="Jerlstrom-Hultqvist J."/>
            <person name="Cepicka I."/>
            <person name="Gallot-Lavallee L."/>
            <person name="Salas-Leiva D."/>
            <person name="Curtis B.A."/>
            <person name="Zahonova K."/>
            <person name="Pipaliya S."/>
            <person name="Dacks J."/>
            <person name="Roger A.J."/>
        </authorList>
    </citation>
    <scope>NUCLEOTIDE SEQUENCE</scope>
    <source>
        <strain evidence="9">Busselton2</strain>
    </source>
</reference>
<feature type="domain" description="Rhodanese" evidence="8">
    <location>
        <begin position="110"/>
        <end position="132"/>
    </location>
</feature>
<dbReference type="SUPFAM" id="SSF52799">
    <property type="entry name" value="(Phosphotyrosine protein) phosphatases II"/>
    <property type="match status" value="1"/>
</dbReference>
<dbReference type="Pfam" id="PF00782">
    <property type="entry name" value="DSPc"/>
    <property type="match status" value="1"/>
</dbReference>
<dbReference type="Proteomes" id="UP001146793">
    <property type="component" value="Unassembled WGS sequence"/>
</dbReference>
<dbReference type="Gene3D" id="3.90.190.10">
    <property type="entry name" value="Protein tyrosine phosphatase superfamily"/>
    <property type="match status" value="1"/>
</dbReference>
<feature type="domain" description="Tyrosine-protein phosphatase" evidence="6">
    <location>
        <begin position="226"/>
        <end position="373"/>
    </location>
</feature>
<dbReference type="InterPro" id="IPR029021">
    <property type="entry name" value="Prot-tyrosine_phosphatase-like"/>
</dbReference>
<name>A0AAV7YP89_9EUKA</name>
<dbReference type="InterPro" id="IPR020422">
    <property type="entry name" value="TYR_PHOSPHATASE_DUAL_dom"/>
</dbReference>
<protein>
    <recommendedName>
        <fullName evidence="2">protein-tyrosine-phosphatase</fullName>
        <ecNumber evidence="2">3.1.3.48</ecNumber>
    </recommendedName>
</protein>
<evidence type="ECO:0000256" key="1">
    <source>
        <dbReference type="ARBA" id="ARBA00008601"/>
    </source>
</evidence>
<dbReference type="PROSITE" id="PS50054">
    <property type="entry name" value="TYR_PHOSPHATASE_DUAL"/>
    <property type="match status" value="1"/>
</dbReference>
<evidence type="ECO:0000256" key="3">
    <source>
        <dbReference type="ARBA" id="ARBA00022801"/>
    </source>
</evidence>
<dbReference type="PROSITE" id="PS00383">
    <property type="entry name" value="TYR_PHOSPHATASE_1"/>
    <property type="match status" value="1"/>
</dbReference>
<evidence type="ECO:0000259" key="8">
    <source>
        <dbReference type="PROSITE" id="PS50206"/>
    </source>
</evidence>
<evidence type="ECO:0000259" key="6">
    <source>
        <dbReference type="PROSITE" id="PS50054"/>
    </source>
</evidence>
<sequence>MSNQLYFNNLPFVEPFQVLNLFTLPEIHFSIIDFRSPDLFLKESIRYSKNFPYSKTNLEQNIRTQLFSIFRGYSKYLYKSRKLLAIVLVSNKGEEALLEPIQLSLQEDNYENVFILNGGFESFAVKYPWLCEGDLSLMDLRPENHNKNKSFFNMNNNMNLNYNFGQNENSMDLENVNEKEQEQEQEQEQENLEKQKQNYYSRGYLKQRKIKKKNYHGTKQIVKCKHPSEVIPDFLWLGSLRTANNENILKILKIKRIINLAIEVEEEKSLDLDLYSKLGIEHLSIPFDDQVNIDIIKIVDQVADLINENETKILVHCRLGISRSSAVIIYYLMKYQNLSYQQAYEWVKCCRSLIDPNTGFVNQLIGLEKQLFN</sequence>
<feature type="region of interest" description="Disordered" evidence="5">
    <location>
        <begin position="174"/>
        <end position="194"/>
    </location>
</feature>
<keyword evidence="3" id="KW-0378">Hydrolase</keyword>
<accession>A0AAV7YP89</accession>
<evidence type="ECO:0000256" key="4">
    <source>
        <dbReference type="ARBA" id="ARBA00022912"/>
    </source>
</evidence>
<dbReference type="GO" id="GO:0005737">
    <property type="term" value="C:cytoplasm"/>
    <property type="evidence" value="ECO:0007669"/>
    <property type="project" value="TreeGrafter"/>
</dbReference>
<dbReference type="InterPro" id="IPR036873">
    <property type="entry name" value="Rhodanese-like_dom_sf"/>
</dbReference>
<dbReference type="Gene3D" id="3.40.250.10">
    <property type="entry name" value="Rhodanese-like domain"/>
    <property type="match status" value="1"/>
</dbReference>
<evidence type="ECO:0000256" key="5">
    <source>
        <dbReference type="SAM" id="MobiDB-lite"/>
    </source>
</evidence>
<keyword evidence="4" id="KW-0904">Protein phosphatase</keyword>
<evidence type="ECO:0000313" key="10">
    <source>
        <dbReference type="Proteomes" id="UP001146793"/>
    </source>
</evidence>
<organism evidence="9 10">
    <name type="scientific">Anaeramoeba flamelloides</name>
    <dbReference type="NCBI Taxonomy" id="1746091"/>
    <lineage>
        <taxon>Eukaryota</taxon>
        <taxon>Metamonada</taxon>
        <taxon>Anaeramoebidae</taxon>
        <taxon>Anaeramoeba</taxon>
    </lineage>
</organism>
<dbReference type="GO" id="GO:0004725">
    <property type="term" value="F:protein tyrosine phosphatase activity"/>
    <property type="evidence" value="ECO:0007669"/>
    <property type="project" value="UniProtKB-EC"/>
</dbReference>
<proteinExistence type="inferred from homology"/>
<dbReference type="CDD" id="cd14498">
    <property type="entry name" value="DSP"/>
    <property type="match status" value="1"/>
</dbReference>
<evidence type="ECO:0000259" key="7">
    <source>
        <dbReference type="PROSITE" id="PS50056"/>
    </source>
</evidence>
<feature type="domain" description="Tyrosine specific protein phosphatases" evidence="7">
    <location>
        <begin position="293"/>
        <end position="351"/>
    </location>
</feature>
<dbReference type="InterPro" id="IPR016130">
    <property type="entry name" value="Tyr_Pase_AS"/>
</dbReference>
<comment type="caution">
    <text evidence="9">The sequence shown here is derived from an EMBL/GenBank/DDBJ whole genome shotgun (WGS) entry which is preliminary data.</text>
</comment>